<dbReference type="InterPro" id="IPR022689">
    <property type="entry name" value="Iron_dep_repressor"/>
</dbReference>
<sequence length="140" mass="15288">MTDEDRSTTGASQYLLVLRIAERRRSGPVPPGDVAAAVDRSPSATTEMLQRLEERNLVSYEPYDGARLTTEGREAVEELFETYVTLAVFFRDVLDLDDFEAEALRVAGAISPAVADRLASTLPLETASSSDDDRPVPSPL</sequence>
<dbReference type="PANTHER" id="PTHR33238">
    <property type="entry name" value="IRON (METAL) DEPENDENT REPRESSOR, DTXR FAMILY"/>
    <property type="match status" value="1"/>
</dbReference>
<evidence type="ECO:0000259" key="1">
    <source>
        <dbReference type="PROSITE" id="PS50944"/>
    </source>
</evidence>
<dbReference type="SMART" id="SM00529">
    <property type="entry name" value="HTH_DTXR"/>
    <property type="match status" value="1"/>
</dbReference>
<reference evidence="2 3" key="1">
    <citation type="journal article" date="2019" name="Int. J. Syst. Evol. Microbiol.">
        <title>The Global Catalogue of Microorganisms (GCM) 10K type strain sequencing project: providing services to taxonomists for standard genome sequencing and annotation.</title>
        <authorList>
            <consortium name="The Broad Institute Genomics Platform"/>
            <consortium name="The Broad Institute Genome Sequencing Center for Infectious Disease"/>
            <person name="Wu L."/>
            <person name="Ma J."/>
        </authorList>
    </citation>
    <scope>NUCLEOTIDE SEQUENCE [LARGE SCALE GENOMIC DNA]</scope>
    <source>
        <strain evidence="2 3">JCM 16328</strain>
    </source>
</reference>
<dbReference type="AlphaFoldDB" id="A0AAV3T5M7"/>
<dbReference type="RefSeq" id="WP_343772237.1">
    <property type="nucleotide sequence ID" value="NZ_BAAADV010000001.1"/>
</dbReference>
<evidence type="ECO:0000313" key="3">
    <source>
        <dbReference type="Proteomes" id="UP001500420"/>
    </source>
</evidence>
<organism evidence="2 3">
    <name type="scientific">Natronoarchaeum mannanilyticum</name>
    <dbReference type="NCBI Taxonomy" id="926360"/>
    <lineage>
        <taxon>Archaea</taxon>
        <taxon>Methanobacteriati</taxon>
        <taxon>Methanobacteriota</taxon>
        <taxon>Stenosarchaea group</taxon>
        <taxon>Halobacteria</taxon>
        <taxon>Halobacteriales</taxon>
        <taxon>Natronoarchaeaceae</taxon>
    </lineage>
</organism>
<dbReference type="GO" id="GO:0046914">
    <property type="term" value="F:transition metal ion binding"/>
    <property type="evidence" value="ECO:0007669"/>
    <property type="project" value="InterPro"/>
</dbReference>
<name>A0AAV3T5M7_9EURY</name>
<accession>A0AAV3T5M7</accession>
<dbReference type="GO" id="GO:0003677">
    <property type="term" value="F:DNA binding"/>
    <property type="evidence" value="ECO:0007669"/>
    <property type="project" value="InterPro"/>
</dbReference>
<protein>
    <submittedName>
        <fullName evidence="2">Metal-dependent transcriptional regulator</fullName>
    </submittedName>
</protein>
<comment type="caution">
    <text evidence="2">The sequence shown here is derived from an EMBL/GenBank/DDBJ whole genome shotgun (WGS) entry which is preliminary data.</text>
</comment>
<proteinExistence type="predicted"/>
<dbReference type="GO" id="GO:0003700">
    <property type="term" value="F:DNA-binding transcription factor activity"/>
    <property type="evidence" value="ECO:0007669"/>
    <property type="project" value="InterPro"/>
</dbReference>
<dbReference type="InterPro" id="IPR036390">
    <property type="entry name" value="WH_DNA-bd_sf"/>
</dbReference>
<dbReference type="PANTHER" id="PTHR33238:SF7">
    <property type="entry name" value="IRON-DEPENDENT TRANSCRIPTIONAL REGULATOR"/>
    <property type="match status" value="1"/>
</dbReference>
<dbReference type="Gene3D" id="1.10.10.10">
    <property type="entry name" value="Winged helix-like DNA-binding domain superfamily/Winged helix DNA-binding domain"/>
    <property type="match status" value="1"/>
</dbReference>
<keyword evidence="3" id="KW-1185">Reference proteome</keyword>
<gene>
    <name evidence="2" type="ORF">GCM10009020_04730</name>
</gene>
<dbReference type="SMART" id="SM00347">
    <property type="entry name" value="HTH_MARR"/>
    <property type="match status" value="1"/>
</dbReference>
<dbReference type="SUPFAM" id="SSF46785">
    <property type="entry name" value="Winged helix' DNA-binding domain"/>
    <property type="match status" value="1"/>
</dbReference>
<dbReference type="Proteomes" id="UP001500420">
    <property type="component" value="Unassembled WGS sequence"/>
</dbReference>
<feature type="domain" description="HTH dtxR-type" evidence="1">
    <location>
        <begin position="1"/>
        <end position="69"/>
    </location>
</feature>
<dbReference type="InterPro" id="IPR000835">
    <property type="entry name" value="HTH_MarR-typ"/>
</dbReference>
<evidence type="ECO:0000313" key="2">
    <source>
        <dbReference type="EMBL" id="GAA0663175.1"/>
    </source>
</evidence>
<dbReference type="InterPro" id="IPR022687">
    <property type="entry name" value="HTH_DTXR"/>
</dbReference>
<dbReference type="InterPro" id="IPR050536">
    <property type="entry name" value="DtxR_MntR_Metal-Reg"/>
</dbReference>
<dbReference type="EMBL" id="BAAADV010000001">
    <property type="protein sequence ID" value="GAA0663175.1"/>
    <property type="molecule type" value="Genomic_DNA"/>
</dbReference>
<dbReference type="Pfam" id="PF01325">
    <property type="entry name" value="Fe_dep_repress"/>
    <property type="match status" value="1"/>
</dbReference>
<dbReference type="PROSITE" id="PS50944">
    <property type="entry name" value="HTH_DTXR"/>
    <property type="match status" value="1"/>
</dbReference>
<dbReference type="InterPro" id="IPR036388">
    <property type="entry name" value="WH-like_DNA-bd_sf"/>
</dbReference>